<proteinExistence type="predicted"/>
<keyword evidence="1" id="KW-1133">Transmembrane helix</keyword>
<keyword evidence="3" id="KW-1185">Reference proteome</keyword>
<evidence type="ECO:0000256" key="1">
    <source>
        <dbReference type="SAM" id="Phobius"/>
    </source>
</evidence>
<name>A0A143PPR2_LUTPR</name>
<feature type="transmembrane region" description="Helical" evidence="1">
    <location>
        <begin position="12"/>
        <end position="32"/>
    </location>
</feature>
<dbReference type="AlphaFoldDB" id="A0A143PPR2"/>
<dbReference type="Proteomes" id="UP000076079">
    <property type="component" value="Chromosome"/>
</dbReference>
<evidence type="ECO:0000313" key="3">
    <source>
        <dbReference type="Proteomes" id="UP000076079"/>
    </source>
</evidence>
<gene>
    <name evidence="2" type="ORF">LuPra_03348</name>
</gene>
<feature type="transmembrane region" description="Helical" evidence="1">
    <location>
        <begin position="52"/>
        <end position="71"/>
    </location>
</feature>
<dbReference type="EMBL" id="CP015136">
    <property type="protein sequence ID" value="AMY10120.1"/>
    <property type="molecule type" value="Genomic_DNA"/>
</dbReference>
<sequence length="152" mass="15688">MSARFPVEGENVRSAALLVAVFTITVGVVGLISPDSGTTVRRLYFATPVGLYAAGVVRLAMGLVVILYAPASRAPKTLCALGALMCMQALTATLLGPGRARAVLEWETMQGTALLRVGAAVALATGCFLAFAVLGHRPKPKAKHSSPRPGDG</sequence>
<reference evidence="3" key="2">
    <citation type="submission" date="2016-04" db="EMBL/GenBank/DDBJ databases">
        <title>First Complete Genome Sequence of a Subdivision 6 Acidobacterium.</title>
        <authorList>
            <person name="Huang S."/>
            <person name="Vieira S."/>
            <person name="Bunk B."/>
            <person name="Riedel T."/>
            <person name="Sproeer C."/>
            <person name="Overmann J."/>
        </authorList>
    </citation>
    <scope>NUCLEOTIDE SEQUENCE [LARGE SCALE GENOMIC DNA]</scope>
    <source>
        <strain evidence="3">DSM 100886 HEG_-6_39</strain>
    </source>
</reference>
<reference evidence="2 3" key="1">
    <citation type="journal article" date="2016" name="Genome Announc.">
        <title>First Complete Genome Sequence of a Subdivision 6 Acidobacterium Strain.</title>
        <authorList>
            <person name="Huang S."/>
            <person name="Vieira S."/>
            <person name="Bunk B."/>
            <person name="Riedel T."/>
            <person name="Sproer C."/>
            <person name="Overmann J."/>
        </authorList>
    </citation>
    <scope>NUCLEOTIDE SEQUENCE [LARGE SCALE GENOMIC DNA]</scope>
    <source>
        <strain evidence="3">DSM 100886 HEG_-6_39</strain>
    </source>
</reference>
<keyword evidence="1" id="KW-0812">Transmembrane</keyword>
<feature type="transmembrane region" description="Helical" evidence="1">
    <location>
        <begin position="78"/>
        <end position="95"/>
    </location>
</feature>
<accession>A0A143PPR2</accession>
<dbReference type="KEGG" id="abac:LuPra_03348"/>
<protein>
    <submittedName>
        <fullName evidence="2">Uncharacterized protein</fullName>
    </submittedName>
</protein>
<keyword evidence="1" id="KW-0472">Membrane</keyword>
<evidence type="ECO:0000313" key="2">
    <source>
        <dbReference type="EMBL" id="AMY10120.1"/>
    </source>
</evidence>
<organism evidence="2 3">
    <name type="scientific">Luteitalea pratensis</name>
    <dbReference type="NCBI Taxonomy" id="1855912"/>
    <lineage>
        <taxon>Bacteria</taxon>
        <taxon>Pseudomonadati</taxon>
        <taxon>Acidobacteriota</taxon>
        <taxon>Vicinamibacteria</taxon>
        <taxon>Vicinamibacterales</taxon>
        <taxon>Vicinamibacteraceae</taxon>
        <taxon>Luteitalea</taxon>
    </lineage>
</organism>
<feature type="transmembrane region" description="Helical" evidence="1">
    <location>
        <begin position="115"/>
        <end position="134"/>
    </location>
</feature>